<dbReference type="InterPro" id="IPR017847">
    <property type="entry name" value="T6SS_RhsGE_Vgr_subset"/>
</dbReference>
<dbReference type="EMBL" id="CP046045">
    <property type="protein sequence ID" value="QGM28672.1"/>
    <property type="molecule type" value="Genomic_DNA"/>
</dbReference>
<evidence type="ECO:0000313" key="5">
    <source>
        <dbReference type="EMBL" id="QGM28672.1"/>
    </source>
</evidence>
<dbReference type="Gene3D" id="2.40.50.230">
    <property type="entry name" value="Gp5 N-terminal domain"/>
    <property type="match status" value="1"/>
</dbReference>
<dbReference type="Pfam" id="PF04717">
    <property type="entry name" value="Phage_base_V"/>
    <property type="match status" value="1"/>
</dbReference>
<comment type="similarity">
    <text evidence="1">Belongs to the VgrG protein family.</text>
</comment>
<evidence type="ECO:0000259" key="2">
    <source>
        <dbReference type="Pfam" id="PF04717"/>
    </source>
</evidence>
<dbReference type="InterPro" id="IPR037026">
    <property type="entry name" value="Vgr_OB-fold_dom_sf"/>
</dbReference>
<evidence type="ECO:0000259" key="4">
    <source>
        <dbReference type="Pfam" id="PF13296"/>
    </source>
</evidence>
<dbReference type="SUPFAM" id="SSF69279">
    <property type="entry name" value="Phage tail proteins"/>
    <property type="match status" value="1"/>
</dbReference>
<dbReference type="SUPFAM" id="SSF69255">
    <property type="entry name" value="gp5 N-terminal domain-like"/>
    <property type="match status" value="1"/>
</dbReference>
<dbReference type="Pfam" id="PF10106">
    <property type="entry name" value="DUF2345"/>
    <property type="match status" value="1"/>
</dbReference>
<protein>
    <submittedName>
        <fullName evidence="5">Type VI secretion system tip protein VgrG</fullName>
    </submittedName>
</protein>
<dbReference type="InterPro" id="IPR028244">
    <property type="entry name" value="T6SS_Rhs_Vgr_dom"/>
</dbReference>
<feature type="domain" description="Putative type VI secretion system Rhs element associated Vgr" evidence="4">
    <location>
        <begin position="561"/>
        <end position="668"/>
    </location>
</feature>
<dbReference type="Pfam" id="PF05954">
    <property type="entry name" value="Phage_GPD"/>
    <property type="match status" value="1"/>
</dbReference>
<organism evidence="5 6">
    <name type="scientific">Acinetobacter towneri</name>
    <dbReference type="NCBI Taxonomy" id="202956"/>
    <lineage>
        <taxon>Bacteria</taxon>
        <taxon>Pseudomonadati</taxon>
        <taxon>Pseudomonadota</taxon>
        <taxon>Gammaproteobacteria</taxon>
        <taxon>Moraxellales</taxon>
        <taxon>Moraxellaceae</taxon>
        <taxon>Acinetobacter</taxon>
    </lineage>
</organism>
<dbReference type="AlphaFoldDB" id="A0AAP9GWM1"/>
<evidence type="ECO:0000259" key="3">
    <source>
        <dbReference type="Pfam" id="PF10106"/>
    </source>
</evidence>
<proteinExistence type="inferred from homology"/>
<dbReference type="RefSeq" id="WP_154321173.1">
    <property type="nucleotide sequence ID" value="NZ_CP046045.1"/>
</dbReference>
<evidence type="ECO:0000313" key="6">
    <source>
        <dbReference type="Proteomes" id="UP000405075"/>
    </source>
</evidence>
<dbReference type="InterPro" id="IPR018769">
    <property type="entry name" value="VgrG2_DUF2345"/>
</dbReference>
<gene>
    <name evidence="5" type="primary">tssI</name>
    <name evidence="5" type="ORF">GJD93_13805</name>
</gene>
<dbReference type="NCBIfam" id="TIGR03361">
    <property type="entry name" value="VI_Rhs_Vgr"/>
    <property type="match status" value="1"/>
</dbReference>
<evidence type="ECO:0000256" key="1">
    <source>
        <dbReference type="ARBA" id="ARBA00005558"/>
    </source>
</evidence>
<dbReference type="Gene3D" id="3.55.50.10">
    <property type="entry name" value="Baseplate protein-like domains"/>
    <property type="match status" value="1"/>
</dbReference>
<reference evidence="6" key="1">
    <citation type="submission" date="2019-11" db="EMBL/GenBank/DDBJ databases">
        <title>Escherichia coli 1916D6.</title>
        <authorList>
            <person name="Yao H."/>
            <person name="Du X."/>
            <person name="Yu R."/>
            <person name="Li A."/>
        </authorList>
    </citation>
    <scope>NUCLEOTIDE SEQUENCE [LARGE SCALE GENOMIC DNA]</scope>
    <source>
        <strain evidence="6">19110F47</strain>
    </source>
</reference>
<dbReference type="NCBIfam" id="TIGR01646">
    <property type="entry name" value="vgr_GE"/>
    <property type="match status" value="1"/>
</dbReference>
<dbReference type="Gene3D" id="2.30.110.50">
    <property type="match status" value="1"/>
</dbReference>
<dbReference type="Gene3D" id="4.10.220.110">
    <property type="match status" value="1"/>
</dbReference>
<accession>A0AAP9GWM1</accession>
<sequence length="960" mass="108408">MQSSLFAVLEKFGLSPQHRTIHIQFSNSALNHQVFLQCVYGQHAINQGLQMDVLCLSPHANLPLKQFIGSRVAVDQLTDQGELFRHSGIITAAAQGQSDGTLSLYKLQIQDATALWHKRRNSRVFMNKTVVEVSEILFKEWQDRSALFAASLSLDLSGLSQRYAVRPLIIQSNESDYEFLTRLWRSEGINWLVDEKQPWVEHFLTPMDTQKLRLIEQNSHYQPLKRRRVAFQRTSAIEQRDSIYTWMAQRNLQPTEVQLQRWQPDLLAQDQNSVQFTSPLQSSTQNSEALSLEQAWCVSPAWMQDLTGQDQVTAASTEQLEQLGQQLAQYYDLQAKYFSAQSNLRDAQVGYWFELHGHAEIDQHPQTEREFLILSKQFYNQNNLAPELQQHFLSLLQQSQWTFQLPLEGDPQQFCQLNLIRRHIALVPEFNPLLHRPVAYPQRAKVVGPEDETVHVDAWGRIKVRFLFTRSDDHLHDGGAGANDNESDSAWVDVLTPWAGEGYGARFHPRIGEIVVVDFFDGNIDRPFVVGRLHEAERQQTQFDTVGTLPDTKYLSGIRSQEIRGAGFNQLRFNDTTKQFSAQLQSSHAASQLNLGYLSHPMRQEDSIGRGEGFELRTDRWGAVRAGAGLLLSTHPQAQAQAYHLDASPAKRQLESSLAASKGLSELAQNQQTDPLETLEHLKEFLNQIELEDQTKAASFKQAVMILCAPNSIAVSTQQDLHLSADQHIHQSAAGSINVSTQKSVITHARDKISLFAAEQGIRAFAAKGKVEIQAQDGAIDAIARQKIKLISTEDRVEITSPKEIVLTAGGSQIKINSKGVFVSTSAKFEAKAGQHCFEGGERVTSVQYSLPQAETEYSHQIDYQWDVATEDEKEIFVVGKQDGRLINTNKNIQDANQSVSSLRFYTSEKTEFVALGFNSSYVYLTQSAVQDNNIDELWAEIEEETELEEDEVYAEEDLG</sequence>
<feature type="domain" description="DUF2345" evidence="3">
    <location>
        <begin position="694"/>
        <end position="841"/>
    </location>
</feature>
<dbReference type="InterPro" id="IPR006533">
    <property type="entry name" value="T6SS_Vgr_RhsGE"/>
</dbReference>
<dbReference type="Proteomes" id="UP000405075">
    <property type="component" value="Chromosome"/>
</dbReference>
<feature type="domain" description="Gp5/Type VI secretion system Vgr protein OB-fold" evidence="2">
    <location>
        <begin position="485"/>
        <end position="534"/>
    </location>
</feature>
<dbReference type="InterPro" id="IPR006531">
    <property type="entry name" value="Gp5/Vgr_OB"/>
</dbReference>
<dbReference type="Pfam" id="PF13296">
    <property type="entry name" value="T6SS_Vgr"/>
    <property type="match status" value="1"/>
</dbReference>
<name>A0AAP9GWM1_9GAMM</name>